<dbReference type="AlphaFoldDB" id="A0A9P8VKQ1"/>
<gene>
    <name evidence="6" type="ORF">F5X68DRAFT_227291</name>
</gene>
<dbReference type="PANTHER" id="PTHR33337:SF40">
    <property type="entry name" value="CENP-V_GFA DOMAIN-CONTAINING PROTEIN-RELATED"/>
    <property type="match status" value="1"/>
</dbReference>
<evidence type="ECO:0000256" key="1">
    <source>
        <dbReference type="ARBA" id="ARBA00005495"/>
    </source>
</evidence>
<dbReference type="InterPro" id="IPR006913">
    <property type="entry name" value="CENP-V/GFA"/>
</dbReference>
<comment type="caution">
    <text evidence="6">The sequence shown here is derived from an EMBL/GenBank/DDBJ whole genome shotgun (WGS) entry which is preliminary data.</text>
</comment>
<organism evidence="6 7">
    <name type="scientific">Plectosphaerella plurivora</name>
    <dbReference type="NCBI Taxonomy" id="936078"/>
    <lineage>
        <taxon>Eukaryota</taxon>
        <taxon>Fungi</taxon>
        <taxon>Dikarya</taxon>
        <taxon>Ascomycota</taxon>
        <taxon>Pezizomycotina</taxon>
        <taxon>Sordariomycetes</taxon>
        <taxon>Hypocreomycetidae</taxon>
        <taxon>Glomerellales</taxon>
        <taxon>Plectosphaerellaceae</taxon>
        <taxon>Plectosphaerella</taxon>
    </lineage>
</organism>
<evidence type="ECO:0000259" key="5">
    <source>
        <dbReference type="PROSITE" id="PS51891"/>
    </source>
</evidence>
<dbReference type="Gene3D" id="3.90.1590.10">
    <property type="entry name" value="glutathione-dependent formaldehyde- activating enzyme (gfa)"/>
    <property type="match status" value="1"/>
</dbReference>
<keyword evidence="7" id="KW-1185">Reference proteome</keyword>
<dbReference type="GO" id="GO:0046872">
    <property type="term" value="F:metal ion binding"/>
    <property type="evidence" value="ECO:0007669"/>
    <property type="project" value="UniProtKB-KW"/>
</dbReference>
<accession>A0A9P8VKQ1</accession>
<dbReference type="GO" id="GO:0016846">
    <property type="term" value="F:carbon-sulfur lyase activity"/>
    <property type="evidence" value="ECO:0007669"/>
    <property type="project" value="InterPro"/>
</dbReference>
<evidence type="ECO:0000256" key="3">
    <source>
        <dbReference type="ARBA" id="ARBA00022833"/>
    </source>
</evidence>
<evidence type="ECO:0000256" key="2">
    <source>
        <dbReference type="ARBA" id="ARBA00022723"/>
    </source>
</evidence>
<sequence length="188" mass="20430">MSNTSTSPLPKTITGGCLCTAVRYRVTFPPNHDFAANQAVCQCTQCRKQSGSVIMPFFRVPLASVEWLSGDRTTPADVTPASLKTFSTCEEVQRGFCSNCGSWTFWRIFNSGHISFSVGSMDPLYLFGEGAGKGEGVDVPAEGFGKIICSGSGTAEWSANEIKGVTDDMPLLLRSKRVQQDSWRQPKL</sequence>
<proteinExistence type="inferred from homology"/>
<evidence type="ECO:0000313" key="6">
    <source>
        <dbReference type="EMBL" id="KAH6695307.1"/>
    </source>
</evidence>
<name>A0A9P8VKQ1_9PEZI</name>
<protein>
    <submittedName>
        <fullName evidence="6">Glutathione-dependent formaldehyde-activating GFA</fullName>
    </submittedName>
</protein>
<keyword evidence="4" id="KW-0456">Lyase</keyword>
<reference evidence="6" key="1">
    <citation type="journal article" date="2021" name="Nat. Commun.">
        <title>Genetic determinants of endophytism in the Arabidopsis root mycobiome.</title>
        <authorList>
            <person name="Mesny F."/>
            <person name="Miyauchi S."/>
            <person name="Thiergart T."/>
            <person name="Pickel B."/>
            <person name="Atanasova L."/>
            <person name="Karlsson M."/>
            <person name="Huettel B."/>
            <person name="Barry K.W."/>
            <person name="Haridas S."/>
            <person name="Chen C."/>
            <person name="Bauer D."/>
            <person name="Andreopoulos W."/>
            <person name="Pangilinan J."/>
            <person name="LaButti K."/>
            <person name="Riley R."/>
            <person name="Lipzen A."/>
            <person name="Clum A."/>
            <person name="Drula E."/>
            <person name="Henrissat B."/>
            <person name="Kohler A."/>
            <person name="Grigoriev I.V."/>
            <person name="Martin F.M."/>
            <person name="Hacquard S."/>
        </authorList>
    </citation>
    <scope>NUCLEOTIDE SEQUENCE</scope>
    <source>
        <strain evidence="6">MPI-SDFR-AT-0117</strain>
    </source>
</reference>
<feature type="domain" description="CENP-V/GFA" evidence="5">
    <location>
        <begin position="13"/>
        <end position="158"/>
    </location>
</feature>
<dbReference type="OrthoDB" id="6329284at2759"/>
<dbReference type="PANTHER" id="PTHR33337">
    <property type="entry name" value="GFA DOMAIN-CONTAINING PROTEIN"/>
    <property type="match status" value="1"/>
</dbReference>
<dbReference type="Pfam" id="PF04828">
    <property type="entry name" value="GFA"/>
    <property type="match status" value="1"/>
</dbReference>
<dbReference type="SUPFAM" id="SSF51316">
    <property type="entry name" value="Mss4-like"/>
    <property type="match status" value="1"/>
</dbReference>
<evidence type="ECO:0000313" key="7">
    <source>
        <dbReference type="Proteomes" id="UP000770015"/>
    </source>
</evidence>
<dbReference type="PROSITE" id="PS51891">
    <property type="entry name" value="CENP_V_GFA"/>
    <property type="match status" value="1"/>
</dbReference>
<dbReference type="EMBL" id="JAGSXJ010000002">
    <property type="protein sequence ID" value="KAH6695307.1"/>
    <property type="molecule type" value="Genomic_DNA"/>
</dbReference>
<comment type="similarity">
    <text evidence="1">Belongs to the Gfa family.</text>
</comment>
<dbReference type="InterPro" id="IPR011057">
    <property type="entry name" value="Mss4-like_sf"/>
</dbReference>
<keyword evidence="2" id="KW-0479">Metal-binding</keyword>
<dbReference type="Proteomes" id="UP000770015">
    <property type="component" value="Unassembled WGS sequence"/>
</dbReference>
<evidence type="ECO:0000256" key="4">
    <source>
        <dbReference type="ARBA" id="ARBA00023239"/>
    </source>
</evidence>
<keyword evidence="3" id="KW-0862">Zinc</keyword>